<dbReference type="KEGG" id="rcu:8278912"/>
<comment type="function">
    <text evidence="7">Lipolytic acyl hydrolase (LAH).</text>
</comment>
<dbReference type="CDD" id="cd07214">
    <property type="entry name" value="Pat17_isozyme_like"/>
    <property type="match status" value="1"/>
</dbReference>
<dbReference type="FunFam" id="3.40.1090.10:FF:000005">
    <property type="entry name" value="Patatin"/>
    <property type="match status" value="1"/>
</dbReference>
<gene>
    <name evidence="9" type="ORF">RCOM_1591470</name>
</gene>
<dbReference type="PROSITE" id="PS51635">
    <property type="entry name" value="PNPLA"/>
    <property type="match status" value="1"/>
</dbReference>
<dbReference type="InterPro" id="IPR002641">
    <property type="entry name" value="PNPLA_dom"/>
</dbReference>
<accession>B9R7G6</accession>
<feature type="short sequence motif" description="GXSXG" evidence="6">
    <location>
        <begin position="62"/>
        <end position="66"/>
    </location>
</feature>
<dbReference type="Gene3D" id="3.40.1090.10">
    <property type="entry name" value="Cytosolic phospholipase A2 catalytic domain"/>
    <property type="match status" value="1"/>
</dbReference>
<feature type="domain" description="PNPLA" evidence="8">
    <location>
        <begin position="20"/>
        <end position="226"/>
    </location>
</feature>
<keyword evidence="2 6" id="KW-0378">Hydrolase</keyword>
<dbReference type="PANTHER" id="PTHR32176">
    <property type="entry name" value="XYLOSE ISOMERASE"/>
    <property type="match status" value="1"/>
</dbReference>
<feature type="active site" description="Nucleophile" evidence="6">
    <location>
        <position position="64"/>
    </location>
</feature>
<organism evidence="9 10">
    <name type="scientific">Ricinus communis</name>
    <name type="common">Castor bean</name>
    <dbReference type="NCBI Taxonomy" id="3988"/>
    <lineage>
        <taxon>Eukaryota</taxon>
        <taxon>Viridiplantae</taxon>
        <taxon>Streptophyta</taxon>
        <taxon>Embryophyta</taxon>
        <taxon>Tracheophyta</taxon>
        <taxon>Spermatophyta</taxon>
        <taxon>Magnoliopsida</taxon>
        <taxon>eudicotyledons</taxon>
        <taxon>Gunneridae</taxon>
        <taxon>Pentapetalae</taxon>
        <taxon>rosids</taxon>
        <taxon>fabids</taxon>
        <taxon>Malpighiales</taxon>
        <taxon>Euphorbiaceae</taxon>
        <taxon>Acalyphoideae</taxon>
        <taxon>Acalypheae</taxon>
        <taxon>Ricinus</taxon>
    </lineage>
</organism>
<evidence type="ECO:0000313" key="10">
    <source>
        <dbReference type="Proteomes" id="UP000008311"/>
    </source>
</evidence>
<comment type="domain">
    <text evidence="7">The nitrogen atoms of the two glycine residues in the GGXR motif define the oxyanion hole, and stabilize the oxyanion that forms during the nucleophilic attack by the catalytic serine during substrate cleavage.</text>
</comment>
<evidence type="ECO:0000313" key="9">
    <source>
        <dbReference type="EMBL" id="EEF52446.1"/>
    </source>
</evidence>
<keyword evidence="4 6" id="KW-0442">Lipid degradation</keyword>
<dbReference type="eggNOG" id="KOG0513">
    <property type="taxonomic scope" value="Eukaryota"/>
</dbReference>
<dbReference type="GO" id="GO:0006952">
    <property type="term" value="P:defense response"/>
    <property type="evidence" value="ECO:0007669"/>
    <property type="project" value="UniProtKB-KW"/>
</dbReference>
<dbReference type="GO" id="GO:0016042">
    <property type="term" value="P:lipid catabolic process"/>
    <property type="evidence" value="ECO:0007669"/>
    <property type="project" value="UniProtKB-UniRule"/>
</dbReference>
<dbReference type="AlphaFoldDB" id="B9R7G6"/>
<keyword evidence="10" id="KW-1185">Reference proteome</keyword>
<dbReference type="GO" id="GO:0047372">
    <property type="term" value="F:monoacylglycerol lipase activity"/>
    <property type="evidence" value="ECO:0000318"/>
    <property type="project" value="GO_Central"/>
</dbReference>
<reference evidence="10" key="1">
    <citation type="journal article" date="2010" name="Nat. Biotechnol.">
        <title>Draft genome sequence of the oilseed species Ricinus communis.</title>
        <authorList>
            <person name="Chan A.P."/>
            <person name="Crabtree J."/>
            <person name="Zhao Q."/>
            <person name="Lorenzi H."/>
            <person name="Orvis J."/>
            <person name="Puiu D."/>
            <person name="Melake-Berhan A."/>
            <person name="Jones K.M."/>
            <person name="Redman J."/>
            <person name="Chen G."/>
            <person name="Cahoon E.B."/>
            <person name="Gedil M."/>
            <person name="Stanke M."/>
            <person name="Haas B.J."/>
            <person name="Wortman J.R."/>
            <person name="Fraser-Liggett C.M."/>
            <person name="Ravel J."/>
            <person name="Rabinowicz P.D."/>
        </authorList>
    </citation>
    <scope>NUCLEOTIDE SEQUENCE [LARGE SCALE GENOMIC DNA]</scope>
    <source>
        <strain evidence="10">cv. Hale</strain>
    </source>
</reference>
<comment type="similarity">
    <text evidence="1 7">Belongs to the patatin family.</text>
</comment>
<dbReference type="SUPFAM" id="SSF52151">
    <property type="entry name" value="FabD/lysophospholipase-like"/>
    <property type="match status" value="1"/>
</dbReference>
<evidence type="ECO:0000256" key="6">
    <source>
        <dbReference type="PROSITE-ProRule" id="PRU01161"/>
    </source>
</evidence>
<dbReference type="OMA" id="PTFDIRN"/>
<evidence type="ECO:0000259" key="8">
    <source>
        <dbReference type="PROSITE" id="PS51635"/>
    </source>
</evidence>
<protein>
    <recommendedName>
        <fullName evidence="7">Patatin</fullName>
        <ecNumber evidence="7">3.1.1.-</ecNumber>
    </recommendedName>
</protein>
<dbReference type="FunCoup" id="B9R7G6">
    <property type="interactions" value="73"/>
</dbReference>
<sequence>MEGTYAPLQAPTYGNLVTILSIDGGGIRGIIPGTILSFLESELQKLDGEDARIADYFDVITGTSTGGLVTAMLASPNEKNRPVFAAKDIKDFYLNECPKIFPQHCWQPQVSKVIKAIAGPKYDGKYLHNLVKEKLGNTRLNQTLTNIVIPTFDVKKLQPTIFSSFQVKNNPSINALLSDICISTSAAPTYLPAHYFEIKEEKTEKVRKFNLIDGGVAANNPTLVAMGEVTKEIIKGSQDFFPIKPMDYGRFLVISLGTGAPKAEEKYSADDAAKWGVLGWLTASGSTPLVDVFTHASADMVDLHISVLFQALHSERNYLRIQDDTLSETVASVDVATKKNLNDLAKIGEGLLKKPVSRVNLETGIFELVNEETNEEALIRFAKQLSEERRLRHAKSPHGQAPKPK</sequence>
<proteinExistence type="inferred from homology"/>
<dbReference type="Pfam" id="PF01734">
    <property type="entry name" value="Patatin"/>
    <property type="match status" value="1"/>
</dbReference>
<dbReference type="InterPro" id="IPR016035">
    <property type="entry name" value="Acyl_Trfase/lysoPLipase"/>
</dbReference>
<evidence type="ECO:0000256" key="5">
    <source>
        <dbReference type="ARBA" id="ARBA00023098"/>
    </source>
</evidence>
<dbReference type="EMBL" id="EQ973772">
    <property type="protein sequence ID" value="EEF52446.1"/>
    <property type="molecule type" value="Genomic_DNA"/>
</dbReference>
<keyword evidence="5 6" id="KW-0443">Lipid metabolism</keyword>
<evidence type="ECO:0000256" key="4">
    <source>
        <dbReference type="ARBA" id="ARBA00022963"/>
    </source>
</evidence>
<dbReference type="EC" id="3.1.1.-" evidence="7"/>
<evidence type="ECO:0000256" key="3">
    <source>
        <dbReference type="ARBA" id="ARBA00022821"/>
    </source>
</evidence>
<dbReference type="InParanoid" id="B9R7G6"/>
<feature type="short sequence motif" description="GXGXXG" evidence="6">
    <location>
        <begin position="24"/>
        <end position="29"/>
    </location>
</feature>
<evidence type="ECO:0000256" key="2">
    <source>
        <dbReference type="ARBA" id="ARBA00022801"/>
    </source>
</evidence>
<evidence type="ECO:0000256" key="7">
    <source>
        <dbReference type="RuleBase" id="RU361262"/>
    </source>
</evidence>
<feature type="short sequence motif" description="DGA/G" evidence="6">
    <location>
        <begin position="213"/>
        <end position="215"/>
    </location>
</feature>
<dbReference type="GO" id="GO:0004620">
    <property type="term" value="F:phospholipase activity"/>
    <property type="evidence" value="ECO:0000318"/>
    <property type="project" value="GO_Central"/>
</dbReference>
<feature type="active site" description="Proton acceptor" evidence="6">
    <location>
        <position position="213"/>
    </location>
</feature>
<dbReference type="OrthoDB" id="1658288at2759"/>
<keyword evidence="3" id="KW-0611">Plant defense</keyword>
<dbReference type="PANTHER" id="PTHR32176:SF103">
    <property type="entry name" value="OS08G0376550 PROTEIN"/>
    <property type="match status" value="1"/>
</dbReference>
<name>B9R7G6_RICCO</name>
<dbReference type="Proteomes" id="UP000008311">
    <property type="component" value="Unassembled WGS sequence"/>
</dbReference>
<evidence type="ECO:0000256" key="1">
    <source>
        <dbReference type="ARBA" id="ARBA00010240"/>
    </source>
</evidence>